<evidence type="ECO:0000256" key="2">
    <source>
        <dbReference type="ARBA" id="ARBA00022448"/>
    </source>
</evidence>
<evidence type="ECO:0000259" key="8">
    <source>
        <dbReference type="PROSITE" id="PS50928"/>
    </source>
</evidence>
<evidence type="ECO:0000256" key="1">
    <source>
        <dbReference type="ARBA" id="ARBA00004651"/>
    </source>
</evidence>
<feature type="transmembrane region" description="Helical" evidence="7">
    <location>
        <begin position="142"/>
        <end position="163"/>
    </location>
</feature>
<evidence type="ECO:0000256" key="5">
    <source>
        <dbReference type="ARBA" id="ARBA00022989"/>
    </source>
</evidence>
<feature type="transmembrane region" description="Helical" evidence="7">
    <location>
        <begin position="242"/>
        <end position="263"/>
    </location>
</feature>
<keyword evidence="6 7" id="KW-0472">Membrane</keyword>
<evidence type="ECO:0000256" key="6">
    <source>
        <dbReference type="ARBA" id="ARBA00023136"/>
    </source>
</evidence>
<evidence type="ECO:0000256" key="3">
    <source>
        <dbReference type="ARBA" id="ARBA00022475"/>
    </source>
</evidence>
<evidence type="ECO:0000313" key="10">
    <source>
        <dbReference type="Proteomes" id="UP000005384"/>
    </source>
</evidence>
<dbReference type="PATRIC" id="fig|742737.3.peg.3170"/>
<reference evidence="9 10" key="1">
    <citation type="submission" date="2011-08" db="EMBL/GenBank/DDBJ databases">
        <title>The Genome Sequence of Clostridium hathewayi WAL-18680.</title>
        <authorList>
            <consortium name="The Broad Institute Genome Sequencing Platform"/>
            <person name="Earl A."/>
            <person name="Ward D."/>
            <person name="Feldgarden M."/>
            <person name="Gevers D."/>
            <person name="Finegold S.M."/>
            <person name="Summanen P.H."/>
            <person name="Molitoris D.R."/>
            <person name="Song M."/>
            <person name="Daigneault M."/>
            <person name="Allen-Vercoe E."/>
            <person name="Young S.K."/>
            <person name="Zeng Q."/>
            <person name="Gargeya S."/>
            <person name="Fitzgerald M."/>
            <person name="Haas B."/>
            <person name="Abouelleil A."/>
            <person name="Alvarado L."/>
            <person name="Arachchi H.M."/>
            <person name="Berlin A."/>
            <person name="Brown A."/>
            <person name="Chapman S.B."/>
            <person name="Chen Z."/>
            <person name="Dunbar C."/>
            <person name="Freedman E."/>
            <person name="Gearin G."/>
            <person name="Gellesch M."/>
            <person name="Goldberg J."/>
            <person name="Griggs A."/>
            <person name="Gujja S."/>
            <person name="Heiman D."/>
            <person name="Howarth C."/>
            <person name="Larson L."/>
            <person name="Lui A."/>
            <person name="MacDonald P.J.P."/>
            <person name="Montmayeur A."/>
            <person name="Murphy C."/>
            <person name="Neiman D."/>
            <person name="Pearson M."/>
            <person name="Priest M."/>
            <person name="Roberts A."/>
            <person name="Saif S."/>
            <person name="Shea T."/>
            <person name="Shenoy N."/>
            <person name="Sisk P."/>
            <person name="Stolte C."/>
            <person name="Sykes S."/>
            <person name="Wortman J."/>
            <person name="Nusbaum C."/>
            <person name="Birren B."/>
        </authorList>
    </citation>
    <scope>NUCLEOTIDE SEQUENCE [LARGE SCALE GENOMIC DNA]</scope>
    <source>
        <strain evidence="9 10">WAL-18680</strain>
    </source>
</reference>
<evidence type="ECO:0000256" key="4">
    <source>
        <dbReference type="ARBA" id="ARBA00022692"/>
    </source>
</evidence>
<keyword evidence="10" id="KW-1185">Reference proteome</keyword>
<protein>
    <recommendedName>
        <fullName evidence="8">ABC transmembrane type-1 domain-containing protein</fullName>
    </recommendedName>
</protein>
<dbReference type="GO" id="GO:0005886">
    <property type="term" value="C:plasma membrane"/>
    <property type="evidence" value="ECO:0007669"/>
    <property type="project" value="UniProtKB-SubCell"/>
</dbReference>
<comment type="subcellular location">
    <subcellularLocation>
        <location evidence="1 7">Cell membrane</location>
        <topology evidence="1 7">Multi-pass membrane protein</topology>
    </subcellularLocation>
</comment>
<organism evidence="9 10">
    <name type="scientific">Hungatella hathewayi WAL-18680</name>
    <dbReference type="NCBI Taxonomy" id="742737"/>
    <lineage>
        <taxon>Bacteria</taxon>
        <taxon>Bacillati</taxon>
        <taxon>Bacillota</taxon>
        <taxon>Clostridia</taxon>
        <taxon>Lachnospirales</taxon>
        <taxon>Lachnospiraceae</taxon>
        <taxon>Hungatella</taxon>
    </lineage>
</organism>
<evidence type="ECO:0000313" key="9">
    <source>
        <dbReference type="EMBL" id="EHI58802.1"/>
    </source>
</evidence>
<keyword evidence="3" id="KW-1003">Cell membrane</keyword>
<feature type="transmembrane region" description="Helical" evidence="7">
    <location>
        <begin position="78"/>
        <end position="102"/>
    </location>
</feature>
<accession>G5II66</accession>
<keyword evidence="5 7" id="KW-1133">Transmembrane helix</keyword>
<dbReference type="Gene3D" id="1.10.3720.10">
    <property type="entry name" value="MetI-like"/>
    <property type="match status" value="1"/>
</dbReference>
<dbReference type="SUPFAM" id="SSF161098">
    <property type="entry name" value="MetI-like"/>
    <property type="match status" value="1"/>
</dbReference>
<dbReference type="InterPro" id="IPR035906">
    <property type="entry name" value="MetI-like_sf"/>
</dbReference>
<sequence length="278" mass="31155">MTSQRAARVAGDWFYQLMCVGMGLIVMFPVIYAFFVSFMEPSQIFSRDAGIIPERWTLENYRTALTTAPLMRFMLNSFMISAVSSIVRVLTASLAAFAFAFMDFPGKNFLFILVLGTFMIPGDVVLAANYQLVARAHLINTYLGMMAIFLVSGMNIFMLRQSFKTFSSSIRDAAMVDGCSNFRFFWKILLPSNTATLLTVLITSFMSTWNTYLWPMMVTNKKEMRTIQVGITMLNFADGNSYGPVMAASIIVLLPALLLFLVFRRQIVAGMMAGGVKE</sequence>
<dbReference type="AlphaFoldDB" id="G5II66"/>
<dbReference type="PANTHER" id="PTHR43744">
    <property type="entry name" value="ABC TRANSPORTER PERMEASE PROTEIN MG189-RELATED-RELATED"/>
    <property type="match status" value="1"/>
</dbReference>
<dbReference type="OrthoDB" id="9787837at2"/>
<dbReference type="PANTHER" id="PTHR43744:SF8">
    <property type="entry name" value="SN-GLYCEROL-3-PHOSPHATE TRANSPORT SYSTEM PERMEASE PROTEIN UGPE"/>
    <property type="match status" value="1"/>
</dbReference>
<name>G5II66_9FIRM</name>
<gene>
    <name evidence="9" type="ORF">HMPREF9473_03194</name>
</gene>
<keyword evidence="2 7" id="KW-0813">Transport</keyword>
<comment type="caution">
    <text evidence="9">The sequence shown here is derived from an EMBL/GenBank/DDBJ whole genome shotgun (WGS) entry which is preliminary data.</text>
</comment>
<feature type="transmembrane region" description="Helical" evidence="7">
    <location>
        <begin position="109"/>
        <end position="130"/>
    </location>
</feature>
<evidence type="ECO:0000256" key="7">
    <source>
        <dbReference type="RuleBase" id="RU363032"/>
    </source>
</evidence>
<feature type="transmembrane region" description="Helical" evidence="7">
    <location>
        <begin position="184"/>
        <end position="206"/>
    </location>
</feature>
<dbReference type="Proteomes" id="UP000005384">
    <property type="component" value="Unassembled WGS sequence"/>
</dbReference>
<dbReference type="HOGENOM" id="CLU_016047_1_1_9"/>
<dbReference type="CDD" id="cd06261">
    <property type="entry name" value="TM_PBP2"/>
    <property type="match status" value="1"/>
</dbReference>
<keyword evidence="4 7" id="KW-0812">Transmembrane</keyword>
<dbReference type="Pfam" id="PF00528">
    <property type="entry name" value="BPD_transp_1"/>
    <property type="match status" value="1"/>
</dbReference>
<dbReference type="GO" id="GO:0055085">
    <property type="term" value="P:transmembrane transport"/>
    <property type="evidence" value="ECO:0007669"/>
    <property type="project" value="InterPro"/>
</dbReference>
<dbReference type="EMBL" id="ADLN01000084">
    <property type="protein sequence ID" value="EHI58802.1"/>
    <property type="molecule type" value="Genomic_DNA"/>
</dbReference>
<comment type="similarity">
    <text evidence="7">Belongs to the binding-protein-dependent transport system permease family.</text>
</comment>
<feature type="transmembrane region" description="Helical" evidence="7">
    <location>
        <begin position="12"/>
        <end position="35"/>
    </location>
</feature>
<dbReference type="InterPro" id="IPR000515">
    <property type="entry name" value="MetI-like"/>
</dbReference>
<proteinExistence type="inferred from homology"/>
<dbReference type="PROSITE" id="PS50928">
    <property type="entry name" value="ABC_TM1"/>
    <property type="match status" value="1"/>
</dbReference>
<feature type="domain" description="ABC transmembrane type-1" evidence="8">
    <location>
        <begin position="74"/>
        <end position="263"/>
    </location>
</feature>